<feature type="region of interest" description="Disordered" evidence="1">
    <location>
        <begin position="65"/>
        <end position="92"/>
    </location>
</feature>
<accession>A0A830HJ39</accession>
<evidence type="ECO:0000313" key="2">
    <source>
        <dbReference type="EMBL" id="GHP06593.1"/>
    </source>
</evidence>
<sequence length="156" mass="17067">MGAGAAVVNLHWVKRCAELWRLCEETDSRPREMATKAIQAARQSHQYINLNAPPPIVPAARTIITRQQPQPAQTQATLRTQPTQAAPQPAAALPPPPPQLIMPTLKSTALSASQRRRGCNTAGGIRASQRQPTTVLLAVRLVHVAFSRFPLTFRSR</sequence>
<organism evidence="2 3">
    <name type="scientific">Pycnococcus provasolii</name>
    <dbReference type="NCBI Taxonomy" id="41880"/>
    <lineage>
        <taxon>Eukaryota</taxon>
        <taxon>Viridiplantae</taxon>
        <taxon>Chlorophyta</taxon>
        <taxon>Pseudoscourfieldiophyceae</taxon>
        <taxon>Pseudoscourfieldiales</taxon>
        <taxon>Pycnococcaceae</taxon>
        <taxon>Pycnococcus</taxon>
    </lineage>
</organism>
<protein>
    <submittedName>
        <fullName evidence="2">Uncharacterized protein</fullName>
    </submittedName>
</protein>
<feature type="compositionally biased region" description="Low complexity" evidence="1">
    <location>
        <begin position="65"/>
        <end position="91"/>
    </location>
</feature>
<dbReference type="Proteomes" id="UP000660262">
    <property type="component" value="Unassembled WGS sequence"/>
</dbReference>
<dbReference type="AlphaFoldDB" id="A0A830HJ39"/>
<evidence type="ECO:0000256" key="1">
    <source>
        <dbReference type="SAM" id="MobiDB-lite"/>
    </source>
</evidence>
<name>A0A830HJ39_9CHLO</name>
<keyword evidence="3" id="KW-1185">Reference proteome</keyword>
<dbReference type="EMBL" id="BNJQ01000013">
    <property type="protein sequence ID" value="GHP06593.1"/>
    <property type="molecule type" value="Genomic_DNA"/>
</dbReference>
<evidence type="ECO:0000313" key="3">
    <source>
        <dbReference type="Proteomes" id="UP000660262"/>
    </source>
</evidence>
<gene>
    <name evidence="2" type="ORF">PPROV_000533800</name>
</gene>
<comment type="caution">
    <text evidence="2">The sequence shown here is derived from an EMBL/GenBank/DDBJ whole genome shotgun (WGS) entry which is preliminary data.</text>
</comment>
<proteinExistence type="predicted"/>
<reference evidence="2" key="1">
    <citation type="submission" date="2020-10" db="EMBL/GenBank/DDBJ databases">
        <title>Unveiling of a novel bifunctional photoreceptor, Dualchrome1, isolated from a cosmopolitan green alga.</title>
        <authorList>
            <person name="Suzuki S."/>
            <person name="Kawachi M."/>
        </authorList>
    </citation>
    <scope>NUCLEOTIDE SEQUENCE</scope>
    <source>
        <strain evidence="2">NIES 2893</strain>
    </source>
</reference>